<dbReference type="EMBL" id="JAEDAJ010000004">
    <property type="protein sequence ID" value="MBK0331674.1"/>
    <property type="molecule type" value="Genomic_DNA"/>
</dbReference>
<evidence type="ECO:0000313" key="5">
    <source>
        <dbReference type="EMBL" id="MBK0331674.1"/>
    </source>
</evidence>
<evidence type="ECO:0000259" key="4">
    <source>
        <dbReference type="Pfam" id="PF07452"/>
    </source>
</evidence>
<keyword evidence="2" id="KW-0812">Transmembrane</keyword>
<feature type="domain" description="CHRD" evidence="4">
    <location>
        <begin position="44"/>
        <end position="172"/>
    </location>
</feature>
<dbReference type="Pfam" id="PF07452">
    <property type="entry name" value="CHRD"/>
    <property type="match status" value="1"/>
</dbReference>
<feature type="transmembrane region" description="Helical" evidence="2">
    <location>
        <begin position="227"/>
        <end position="246"/>
    </location>
</feature>
<gene>
    <name evidence="5" type="ORF">I8D64_09690</name>
</gene>
<evidence type="ECO:0000256" key="1">
    <source>
        <dbReference type="SAM" id="MobiDB-lite"/>
    </source>
</evidence>
<organism evidence="5 6">
    <name type="scientific">Brachybacterium halotolerans</name>
    <dbReference type="NCBI Taxonomy" id="2795215"/>
    <lineage>
        <taxon>Bacteria</taxon>
        <taxon>Bacillati</taxon>
        <taxon>Actinomycetota</taxon>
        <taxon>Actinomycetes</taxon>
        <taxon>Micrococcales</taxon>
        <taxon>Dermabacteraceae</taxon>
        <taxon>Brachybacterium</taxon>
    </lineage>
</organism>
<keyword evidence="3" id="KW-0732">Signal</keyword>
<feature type="chain" id="PRO_5046148466" evidence="3">
    <location>
        <begin position="29"/>
        <end position="256"/>
    </location>
</feature>
<dbReference type="Proteomes" id="UP000612352">
    <property type="component" value="Unassembled WGS sequence"/>
</dbReference>
<feature type="region of interest" description="Disordered" evidence="1">
    <location>
        <begin position="173"/>
        <end position="192"/>
    </location>
</feature>
<evidence type="ECO:0000256" key="3">
    <source>
        <dbReference type="SAM" id="SignalP"/>
    </source>
</evidence>
<evidence type="ECO:0000256" key="2">
    <source>
        <dbReference type="SAM" id="Phobius"/>
    </source>
</evidence>
<evidence type="ECO:0000313" key="6">
    <source>
        <dbReference type="Proteomes" id="UP000612352"/>
    </source>
</evidence>
<feature type="signal peptide" evidence="3">
    <location>
        <begin position="1"/>
        <end position="28"/>
    </location>
</feature>
<keyword evidence="2" id="KW-1133">Transmembrane helix</keyword>
<name>A0ABS1BAJ7_9MICO</name>
<keyword evidence="2" id="KW-0472">Membrane</keyword>
<protein>
    <submittedName>
        <fullName evidence="5">CHRD domain-containing protein</fullName>
    </submittedName>
</protein>
<accession>A0ABS1BAJ7</accession>
<keyword evidence="6" id="KW-1185">Reference proteome</keyword>
<dbReference type="RefSeq" id="WP_200502291.1">
    <property type="nucleotide sequence ID" value="NZ_JAEDAJ010000004.1"/>
</dbReference>
<proteinExistence type="predicted"/>
<dbReference type="InterPro" id="IPR010895">
    <property type="entry name" value="CHRD"/>
</dbReference>
<reference evidence="5 6" key="1">
    <citation type="submission" date="2020-12" db="EMBL/GenBank/DDBJ databases">
        <title>Brachybacterium sp. MASK1Z-5, whole genome shotgun sequence.</title>
        <authorList>
            <person name="Tuo L."/>
        </authorList>
    </citation>
    <scope>NUCLEOTIDE SEQUENCE [LARGE SCALE GENOMIC DNA]</scope>
    <source>
        <strain evidence="5 6">MASK1Z-5</strain>
    </source>
</reference>
<comment type="caution">
    <text evidence="5">The sequence shown here is derived from an EMBL/GenBank/DDBJ whole genome shotgun (WGS) entry which is preliminary data.</text>
</comment>
<sequence length="256" mass="25824">MRKTMKSISLMAATMAAVGFGATAPALAEGSDAHSYQADLTELNDSGASGTAWLTLDGDQLTVKMDTKGLLDGSPHAQHIHIGGKGECPDPNMKGSGEDGALQTSDAAEYYGMIGASLTTKGGTGPDNGLDVENFPTGDGHYERTIKVSDDVASSLKDGKAVVVVHGVDHNGNGKYDGDTKSDLDPSLPSEATDPAACGAVTVSQMSDMPQGGVETGDGTTAGIEDAGLLAAGGALVTAGVVGAVVSRRRSARTEK</sequence>